<dbReference type="PROSITE" id="PS51257">
    <property type="entry name" value="PROKAR_LIPOPROTEIN"/>
    <property type="match status" value="1"/>
</dbReference>
<evidence type="ECO:0000259" key="18">
    <source>
        <dbReference type="Pfam" id="PF22461"/>
    </source>
</evidence>
<evidence type="ECO:0000256" key="5">
    <source>
        <dbReference type="ARBA" id="ARBA00022597"/>
    </source>
</evidence>
<dbReference type="GO" id="GO:0015159">
    <property type="term" value="F:polysaccharide transmembrane transporter activity"/>
    <property type="evidence" value="ECO:0007669"/>
    <property type="project" value="InterPro"/>
</dbReference>
<evidence type="ECO:0000256" key="2">
    <source>
        <dbReference type="ARBA" id="ARBA00009450"/>
    </source>
</evidence>
<dbReference type="InterPro" id="IPR040716">
    <property type="entry name" value="Wza_C"/>
</dbReference>
<dbReference type="GO" id="GO:0009279">
    <property type="term" value="C:cell outer membrane"/>
    <property type="evidence" value="ECO:0007669"/>
    <property type="project" value="UniProtKB-SubCell"/>
</dbReference>
<dbReference type="Pfam" id="PF02563">
    <property type="entry name" value="Poly_export"/>
    <property type="match status" value="1"/>
</dbReference>
<feature type="domain" description="SLBB" evidence="18">
    <location>
        <begin position="261"/>
        <end position="344"/>
    </location>
</feature>
<evidence type="ECO:0000256" key="13">
    <source>
        <dbReference type="ARBA" id="ARBA00023237"/>
    </source>
</evidence>
<evidence type="ECO:0000256" key="1">
    <source>
        <dbReference type="ARBA" id="ARBA00004571"/>
    </source>
</evidence>
<evidence type="ECO:0000256" key="12">
    <source>
        <dbReference type="ARBA" id="ARBA00023139"/>
    </source>
</evidence>
<keyword evidence="8" id="KW-0625">Polysaccharide transport</keyword>
<dbReference type="InterPro" id="IPR003715">
    <property type="entry name" value="Poly_export_N"/>
</dbReference>
<dbReference type="Gene3D" id="3.10.560.10">
    <property type="entry name" value="Outer membrane lipoprotein wza domain like"/>
    <property type="match status" value="2"/>
</dbReference>
<evidence type="ECO:0000313" key="19">
    <source>
        <dbReference type="EMBL" id="ATR78817.1"/>
    </source>
</evidence>
<keyword evidence="4" id="KW-1134">Transmembrane beta strand</keyword>
<dbReference type="PANTHER" id="PTHR33619:SF3">
    <property type="entry name" value="POLYSACCHARIDE EXPORT PROTEIN GFCE-RELATED"/>
    <property type="match status" value="1"/>
</dbReference>
<gene>
    <name evidence="19" type="ORF">NP7_05810</name>
</gene>
<keyword evidence="10" id="KW-0626">Porin</keyword>
<keyword evidence="6" id="KW-0812">Transmembrane</keyword>
<dbReference type="Pfam" id="PF22461">
    <property type="entry name" value="SLBB_2"/>
    <property type="match status" value="2"/>
</dbReference>
<reference evidence="20" key="1">
    <citation type="submission" date="2017-11" db="EMBL/GenBank/DDBJ databases">
        <title>Complete genome sequence of Moraxella osloensis NP7 isolated from human skin.</title>
        <authorList>
            <person name="Lee K."/>
            <person name="Lim J.Y."/>
            <person name="Hwang I."/>
        </authorList>
    </citation>
    <scope>NUCLEOTIDE SEQUENCE [LARGE SCALE GENOMIC DNA]</scope>
    <source>
        <strain evidence="20">NP7</strain>
    </source>
</reference>
<dbReference type="AlphaFoldDB" id="A0A2D2LUW5"/>
<evidence type="ECO:0000256" key="4">
    <source>
        <dbReference type="ARBA" id="ARBA00022452"/>
    </source>
</evidence>
<dbReference type="PANTHER" id="PTHR33619">
    <property type="entry name" value="POLYSACCHARIDE EXPORT PROTEIN GFCE-RELATED"/>
    <property type="match status" value="1"/>
</dbReference>
<dbReference type="GO" id="GO:0015288">
    <property type="term" value="F:porin activity"/>
    <property type="evidence" value="ECO:0007669"/>
    <property type="project" value="UniProtKB-KW"/>
</dbReference>
<keyword evidence="11" id="KW-0472">Membrane</keyword>
<evidence type="ECO:0000256" key="7">
    <source>
        <dbReference type="ARBA" id="ARBA00022729"/>
    </source>
</evidence>
<accession>A0A2D2LUW5</accession>
<dbReference type="Gene3D" id="3.30.1950.10">
    <property type="entry name" value="wza like domain"/>
    <property type="match status" value="1"/>
</dbReference>
<dbReference type="InterPro" id="IPR049712">
    <property type="entry name" value="Poly_export"/>
</dbReference>
<comment type="subcellular location">
    <subcellularLocation>
        <location evidence="1">Cell outer membrane</location>
        <topology evidence="1">Multi-pass membrane protein</topology>
    </subcellularLocation>
</comment>
<dbReference type="Pfam" id="PF18412">
    <property type="entry name" value="Wza_C"/>
    <property type="match status" value="1"/>
</dbReference>
<evidence type="ECO:0000256" key="15">
    <source>
        <dbReference type="SAM" id="SignalP"/>
    </source>
</evidence>
<feature type="domain" description="Outer-membrane lipoprotein Wza C-terminal" evidence="17">
    <location>
        <begin position="348"/>
        <end position="363"/>
    </location>
</feature>
<evidence type="ECO:0000256" key="6">
    <source>
        <dbReference type="ARBA" id="ARBA00022692"/>
    </source>
</evidence>
<keyword evidence="13" id="KW-0998">Cell outer membrane</keyword>
<evidence type="ECO:0000313" key="20">
    <source>
        <dbReference type="Proteomes" id="UP000229340"/>
    </source>
</evidence>
<feature type="chain" id="PRO_5013601921" evidence="15">
    <location>
        <begin position="26"/>
        <end position="372"/>
    </location>
</feature>
<feature type="signal peptide" evidence="15">
    <location>
        <begin position="1"/>
        <end position="25"/>
    </location>
</feature>
<feature type="domain" description="SLBB" evidence="18">
    <location>
        <begin position="177"/>
        <end position="253"/>
    </location>
</feature>
<evidence type="ECO:0000259" key="16">
    <source>
        <dbReference type="Pfam" id="PF02563"/>
    </source>
</evidence>
<keyword evidence="5" id="KW-0762">Sugar transport</keyword>
<evidence type="ECO:0000256" key="9">
    <source>
        <dbReference type="ARBA" id="ARBA00023065"/>
    </source>
</evidence>
<name>A0A2D2LUW5_FAUOS</name>
<evidence type="ECO:0000256" key="3">
    <source>
        <dbReference type="ARBA" id="ARBA00022448"/>
    </source>
</evidence>
<dbReference type="EMBL" id="CP024443">
    <property type="protein sequence ID" value="ATR78817.1"/>
    <property type="molecule type" value="Genomic_DNA"/>
</dbReference>
<evidence type="ECO:0000256" key="11">
    <source>
        <dbReference type="ARBA" id="ARBA00023136"/>
    </source>
</evidence>
<proteinExistence type="inferred from homology"/>
<keyword evidence="9" id="KW-0406">Ion transport</keyword>
<sequence length="372" mass="40276">MLAKLIKLSPIIFALSLAGCSSKTAIISGMNVGKLPESTVPDQPVSFVADNGIRFNVAELTVNNIPAPDIFAKRTVSFPPLTRGGGVYNRIAKGDVLGINLPGYPEVVGTSSAAGNSIYGNGFLVDQSGYIQFPMIGRIKAEGLTVAELTSQLTIRLSRYLKHPDPQVRVISYRGHKFYVDGQVKSPGQYDIADQPVNLYTAISMAGGTINTSDTNNIQLIRDGRSYNFGFKSLQNAGYSPNQVIIRNGDTIKIGDITNHKITVMGEFTKPSTIQIPDNGLSLISAIGEANGMVPTSANAKKVYVLRENSHQNESNIYHIDLTSITNFSVANRFKMQPGDVVYVDPTGLTRWNRIISQILPSAVLPGVVRQF</sequence>
<organism evidence="19 20">
    <name type="scientific">Faucicola osloensis</name>
    <name type="common">Moraxella osloensis</name>
    <dbReference type="NCBI Taxonomy" id="34062"/>
    <lineage>
        <taxon>Bacteria</taxon>
        <taxon>Pseudomonadati</taxon>
        <taxon>Pseudomonadota</taxon>
        <taxon>Gammaproteobacteria</taxon>
        <taxon>Moraxellales</taxon>
        <taxon>Moraxellaceae</taxon>
        <taxon>Faucicola</taxon>
    </lineage>
</organism>
<evidence type="ECO:0000256" key="10">
    <source>
        <dbReference type="ARBA" id="ARBA00023114"/>
    </source>
</evidence>
<dbReference type="GO" id="GO:0046930">
    <property type="term" value="C:pore complex"/>
    <property type="evidence" value="ECO:0007669"/>
    <property type="project" value="UniProtKB-KW"/>
</dbReference>
<dbReference type="RefSeq" id="WP_100270069.1">
    <property type="nucleotide sequence ID" value="NZ_CP024443.1"/>
</dbReference>
<dbReference type="GO" id="GO:0006811">
    <property type="term" value="P:monoatomic ion transport"/>
    <property type="evidence" value="ECO:0007669"/>
    <property type="project" value="UniProtKB-KW"/>
</dbReference>
<evidence type="ECO:0000259" key="17">
    <source>
        <dbReference type="Pfam" id="PF18412"/>
    </source>
</evidence>
<keyword evidence="12" id="KW-0564">Palmitate</keyword>
<comment type="similarity">
    <text evidence="2">Belongs to the BexD/CtrA/VexA family.</text>
</comment>
<dbReference type="InterPro" id="IPR054765">
    <property type="entry name" value="SLBB_dom"/>
</dbReference>
<evidence type="ECO:0000256" key="8">
    <source>
        <dbReference type="ARBA" id="ARBA00023047"/>
    </source>
</evidence>
<protein>
    <submittedName>
        <fullName evidence="19">Sugar ABC transporter substrate-binding protein</fullName>
    </submittedName>
</protein>
<evidence type="ECO:0000256" key="14">
    <source>
        <dbReference type="ARBA" id="ARBA00023288"/>
    </source>
</evidence>
<keyword evidence="14" id="KW-0449">Lipoprotein</keyword>
<keyword evidence="3" id="KW-0813">Transport</keyword>
<dbReference type="STRING" id="34062.AXE82_01970"/>
<feature type="domain" description="Polysaccharide export protein N-terminal" evidence="16">
    <location>
        <begin position="90"/>
        <end position="170"/>
    </location>
</feature>
<keyword evidence="7 15" id="KW-0732">Signal</keyword>
<dbReference type="Proteomes" id="UP000229340">
    <property type="component" value="Chromosome"/>
</dbReference>